<dbReference type="PANTHER" id="PTHR12922:SF7">
    <property type="entry name" value="UBIQUINONE BIOSYNTHESIS PROTEIN COQ4 HOMOLOG, MITOCHONDRIAL"/>
    <property type="match status" value="1"/>
</dbReference>
<reference evidence="1 2" key="1">
    <citation type="submission" date="2007-06" db="EMBL/GenBank/DDBJ databases">
        <authorList>
            <person name="Shimkets L."/>
            <person name="Ferriera S."/>
            <person name="Johnson J."/>
            <person name="Kravitz S."/>
            <person name="Beeson K."/>
            <person name="Sutton G."/>
            <person name="Rogers Y.-H."/>
            <person name="Friedman R."/>
            <person name="Frazier M."/>
            <person name="Venter J.C."/>
        </authorList>
    </citation>
    <scope>NUCLEOTIDE SEQUENCE [LARGE SCALE GENOMIC DNA]</scope>
    <source>
        <strain evidence="1 2">SIR-1</strain>
    </source>
</reference>
<evidence type="ECO:0008006" key="3">
    <source>
        <dbReference type="Google" id="ProtNLM"/>
    </source>
</evidence>
<dbReference type="AlphaFoldDB" id="A6G0I6"/>
<proteinExistence type="predicted"/>
<dbReference type="PANTHER" id="PTHR12922">
    <property type="entry name" value="UBIQUINONE BIOSYNTHESIS PROTEIN"/>
    <property type="match status" value="1"/>
</dbReference>
<protein>
    <recommendedName>
        <fullName evidence="3">Ubiquinone biosynthesis protein</fullName>
    </recommendedName>
</protein>
<sequence length="214" mass="23819">MNRWQVFRELRSAMRDPNRLGDVAAYKSELGGTRARPEVEAQLDGVRDYRPPVDLDALEQLPAGTLGREYARFLKANGLNPFLLSDQVPADIVARNALVIRYGIIHDMVHVLTGFDSSWPGEVGVWAFVGGQYYSRGLQMASLTALLVAPLFSPLRLGQAFRAFRRGWAMGKAAKLLIAERLEEDFDTPLETLRARLDIEGARDEYVAAEALTA</sequence>
<dbReference type="EMBL" id="ABCS01000009">
    <property type="protein sequence ID" value="EDM80632.1"/>
    <property type="molecule type" value="Genomic_DNA"/>
</dbReference>
<dbReference type="Pfam" id="PF05019">
    <property type="entry name" value="Coq4"/>
    <property type="match status" value="1"/>
</dbReference>
<dbReference type="STRING" id="391625.PPSIR1_37104"/>
<dbReference type="InterPro" id="IPR007715">
    <property type="entry name" value="Coq4"/>
</dbReference>
<dbReference type="GO" id="GO:0006744">
    <property type="term" value="P:ubiquinone biosynthetic process"/>
    <property type="evidence" value="ECO:0007669"/>
    <property type="project" value="InterPro"/>
</dbReference>
<accession>A6G0I6</accession>
<dbReference type="Proteomes" id="UP000005801">
    <property type="component" value="Unassembled WGS sequence"/>
</dbReference>
<name>A6G0I6_9BACT</name>
<dbReference type="RefSeq" id="WP_006970235.1">
    <property type="nucleotide sequence ID" value="NZ_ABCS01000009.1"/>
</dbReference>
<keyword evidence="2" id="KW-1185">Reference proteome</keyword>
<evidence type="ECO:0000313" key="1">
    <source>
        <dbReference type="EMBL" id="EDM80632.1"/>
    </source>
</evidence>
<dbReference type="eggNOG" id="COG5031">
    <property type="taxonomic scope" value="Bacteria"/>
</dbReference>
<dbReference type="OrthoDB" id="9775927at2"/>
<gene>
    <name evidence="1" type="ORF">PPSIR1_37104</name>
</gene>
<evidence type="ECO:0000313" key="2">
    <source>
        <dbReference type="Proteomes" id="UP000005801"/>
    </source>
</evidence>
<organism evidence="1 2">
    <name type="scientific">Plesiocystis pacifica SIR-1</name>
    <dbReference type="NCBI Taxonomy" id="391625"/>
    <lineage>
        <taxon>Bacteria</taxon>
        <taxon>Pseudomonadati</taxon>
        <taxon>Myxococcota</taxon>
        <taxon>Polyangia</taxon>
        <taxon>Nannocystales</taxon>
        <taxon>Nannocystaceae</taxon>
        <taxon>Plesiocystis</taxon>
    </lineage>
</organism>
<comment type="caution">
    <text evidence="1">The sequence shown here is derived from an EMBL/GenBank/DDBJ whole genome shotgun (WGS) entry which is preliminary data.</text>
</comment>